<accession>A0AA86T8T1</accession>
<proteinExistence type="inferred from homology"/>
<organism evidence="2 3">
    <name type="scientific">Nitrospira tepida</name>
    <dbReference type="NCBI Taxonomy" id="2973512"/>
    <lineage>
        <taxon>Bacteria</taxon>
        <taxon>Pseudomonadati</taxon>
        <taxon>Nitrospirota</taxon>
        <taxon>Nitrospiria</taxon>
        <taxon>Nitrospirales</taxon>
        <taxon>Nitrospiraceae</taxon>
        <taxon>Nitrospira</taxon>
    </lineage>
</organism>
<dbReference type="PANTHER" id="PTHR42964:SF1">
    <property type="entry name" value="POLYKETIDE BIOSYNTHESIS ENOYL-COA HYDRATASE PKSH-RELATED"/>
    <property type="match status" value="1"/>
</dbReference>
<dbReference type="Gene3D" id="3.90.226.10">
    <property type="entry name" value="2-enoyl-CoA Hydratase, Chain A, domain 1"/>
    <property type="match status" value="1"/>
</dbReference>
<keyword evidence="3" id="KW-1185">Reference proteome</keyword>
<name>A0AA86T8T1_9BACT</name>
<dbReference type="InterPro" id="IPR029045">
    <property type="entry name" value="ClpP/crotonase-like_dom_sf"/>
</dbReference>
<dbReference type="Gene3D" id="1.10.12.10">
    <property type="entry name" value="Lyase 2-enoyl-coa Hydratase, Chain A, domain 2"/>
    <property type="match status" value="1"/>
</dbReference>
<dbReference type="AlphaFoldDB" id="A0AA86T8T1"/>
<dbReference type="Proteomes" id="UP001179121">
    <property type="component" value="Chromosome"/>
</dbReference>
<evidence type="ECO:0000313" key="3">
    <source>
        <dbReference type="Proteomes" id="UP001179121"/>
    </source>
</evidence>
<dbReference type="KEGG" id="nti:DNFV4_00338"/>
<dbReference type="SUPFAM" id="SSF52096">
    <property type="entry name" value="ClpP/crotonase"/>
    <property type="match status" value="1"/>
</dbReference>
<dbReference type="InterPro" id="IPR001753">
    <property type="entry name" value="Enoyl-CoA_hydra/iso"/>
</dbReference>
<comment type="similarity">
    <text evidence="1">Belongs to the enoyl-CoA hydratase/isomerase family.</text>
</comment>
<dbReference type="EMBL" id="OX365700">
    <property type="protein sequence ID" value="CAI4029918.1"/>
    <property type="molecule type" value="Genomic_DNA"/>
</dbReference>
<dbReference type="CDD" id="cd06558">
    <property type="entry name" value="crotonase-like"/>
    <property type="match status" value="1"/>
</dbReference>
<dbReference type="Pfam" id="PF00378">
    <property type="entry name" value="ECH_1"/>
    <property type="match status" value="1"/>
</dbReference>
<dbReference type="PANTHER" id="PTHR42964">
    <property type="entry name" value="ENOYL-COA HYDRATASE"/>
    <property type="match status" value="1"/>
</dbReference>
<dbReference type="InterPro" id="IPR051683">
    <property type="entry name" value="Enoyl-CoA_Hydratase/Isomerase"/>
</dbReference>
<evidence type="ECO:0000313" key="2">
    <source>
        <dbReference type="EMBL" id="CAI4029918.1"/>
    </source>
</evidence>
<dbReference type="InterPro" id="IPR014748">
    <property type="entry name" value="Enoyl-CoA_hydra_C"/>
</dbReference>
<reference evidence="2" key="1">
    <citation type="submission" date="2022-10" db="EMBL/GenBank/DDBJ databases">
        <authorList>
            <person name="Koch H."/>
        </authorList>
    </citation>
    <scope>NUCLEOTIDE SEQUENCE</scope>
    <source>
        <strain evidence="2">DNF</strain>
    </source>
</reference>
<gene>
    <name evidence="2" type="ORF">DNFV4_00338</name>
</gene>
<evidence type="ECO:0000256" key="1">
    <source>
        <dbReference type="ARBA" id="ARBA00005254"/>
    </source>
</evidence>
<dbReference type="GO" id="GO:0003824">
    <property type="term" value="F:catalytic activity"/>
    <property type="evidence" value="ECO:0007669"/>
    <property type="project" value="UniProtKB-ARBA"/>
</dbReference>
<sequence>MSESAVLVEQQDAVARVTLNRPDRRNSFDGSMVGELCEAFETLGRDQAVRVVVLGGAGAVFCAGADLRWMGSGGSVSPQQARGDAGSLVRMYRAIDECPCPVIARVQGSAFGGGVGLLAVCDIVIAVEGASFALSEARLGLVPAVIAPFVLRKAGESFMRRYALTGETFSASVARQFNLVHDVVERNGLDKRVDELIDAVAQLAPQALRHSKSLLRRIVQSPDPERWHLCAEANAEARLSEEAREGLQAFLAKRAPAWAGPRVNR</sequence>
<protein>
    <submittedName>
        <fullName evidence="2">Enoyl-CoA hydratase/isomerase family protein</fullName>
    </submittedName>
</protein>
<dbReference type="RefSeq" id="WP_289266932.1">
    <property type="nucleotide sequence ID" value="NZ_OX365700.1"/>
</dbReference>